<dbReference type="InterPro" id="IPR036908">
    <property type="entry name" value="RlpA-like_sf"/>
</dbReference>
<keyword evidence="3" id="KW-0456">Lyase</keyword>
<dbReference type="PANTHER" id="PTHR30124">
    <property type="entry name" value="MEMBRANE-BOUND LYTIC MUREIN TRANSGLYCOSYLASE A"/>
    <property type="match status" value="1"/>
</dbReference>
<dbReference type="Gene3D" id="2.40.40.10">
    <property type="entry name" value="RlpA-like domain"/>
    <property type="match status" value="1"/>
</dbReference>
<dbReference type="Pfam" id="PF06725">
    <property type="entry name" value="3D"/>
    <property type="match status" value="1"/>
</dbReference>
<dbReference type="PANTHER" id="PTHR30124:SF0">
    <property type="entry name" value="MEMBRANE-BOUND LYTIC MUREIN TRANSGLYCOSYLASE A"/>
    <property type="match status" value="1"/>
</dbReference>
<feature type="domain" description="Lytic transglycosylase MltA" evidence="6">
    <location>
        <begin position="85"/>
        <end position="237"/>
    </location>
</feature>
<evidence type="ECO:0000259" key="6">
    <source>
        <dbReference type="SMART" id="SM00925"/>
    </source>
</evidence>
<dbReference type="CDD" id="cd14668">
    <property type="entry name" value="mlta_B"/>
    <property type="match status" value="1"/>
</dbReference>
<name>A0A6J4T552_9SPHN</name>
<protein>
    <recommendedName>
        <fullName evidence="2">peptidoglycan lytic exotransglycosylase</fullName>
        <ecNumber evidence="2">4.2.2.n1</ecNumber>
    </recommendedName>
    <alternativeName>
        <fullName evidence="5">Murein hydrolase A</fullName>
    </alternativeName>
</protein>
<dbReference type="Gene3D" id="2.40.240.50">
    <property type="entry name" value="Barwin-like endoglucanases"/>
    <property type="match status" value="1"/>
</dbReference>
<accession>A0A6J4T552</accession>
<dbReference type="Pfam" id="PF03562">
    <property type="entry name" value="MltA"/>
    <property type="match status" value="1"/>
</dbReference>
<organism evidence="7">
    <name type="scientific">uncultured Sphingomonas sp</name>
    <dbReference type="NCBI Taxonomy" id="158754"/>
    <lineage>
        <taxon>Bacteria</taxon>
        <taxon>Pseudomonadati</taxon>
        <taxon>Pseudomonadota</taxon>
        <taxon>Alphaproteobacteria</taxon>
        <taxon>Sphingomonadales</taxon>
        <taxon>Sphingomonadaceae</taxon>
        <taxon>Sphingomonas</taxon>
        <taxon>environmental samples</taxon>
    </lineage>
</organism>
<evidence type="ECO:0000256" key="4">
    <source>
        <dbReference type="ARBA" id="ARBA00023316"/>
    </source>
</evidence>
<dbReference type="CDD" id="cd14485">
    <property type="entry name" value="mltA_like_LT_A"/>
    <property type="match status" value="1"/>
</dbReference>
<dbReference type="GO" id="GO:0009253">
    <property type="term" value="P:peptidoglycan catabolic process"/>
    <property type="evidence" value="ECO:0007669"/>
    <property type="project" value="TreeGrafter"/>
</dbReference>
<sequence length="347" mass="37207">MTLAQPRPFTSEQAERALAAFRISCPRLLQRQDASGLTSSVNWQPLCTEAVAVPAGGATAFFQSRFEWVKVGTDPAFATGYYEPEILGSRTPQPGYAVPIYRTPSDLIRCTRADGQTGRGRYDATGQCVLYFTRPEIEDGVLAGKGLEFAFAADPVELFFLEIQGSGRLKLLDGTVLRLGYDNQNGREYVAIGRLLRERGILPPGGANMAAIKAWMKSQPDGGRSLMRENPSFIFFRELTGPGPLGALNVPVTPRSTVAADPLFVPLGAPVWLDVDRPEADGLWVAQDTGGAIKGANRFDTFWGAGDYATQVAGGMAAKGEALLLLPRGTVAQAQARGQGARAVVIN</sequence>
<evidence type="ECO:0000313" key="7">
    <source>
        <dbReference type="EMBL" id="CAA9513734.1"/>
    </source>
</evidence>
<keyword evidence="4" id="KW-0961">Cell wall biogenesis/degradation</keyword>
<dbReference type="SUPFAM" id="SSF50685">
    <property type="entry name" value="Barwin-like endoglucanases"/>
    <property type="match status" value="1"/>
</dbReference>
<dbReference type="SMART" id="SM00925">
    <property type="entry name" value="MltA"/>
    <property type="match status" value="1"/>
</dbReference>
<dbReference type="GO" id="GO:0004553">
    <property type="term" value="F:hydrolase activity, hydrolyzing O-glycosyl compounds"/>
    <property type="evidence" value="ECO:0007669"/>
    <property type="project" value="InterPro"/>
</dbReference>
<dbReference type="InterPro" id="IPR010611">
    <property type="entry name" value="3D_dom"/>
</dbReference>
<dbReference type="EMBL" id="CADCWB010000084">
    <property type="protein sequence ID" value="CAA9513734.1"/>
    <property type="molecule type" value="Genomic_DNA"/>
</dbReference>
<comment type="catalytic activity">
    <reaction evidence="1">
        <text>Exolytic cleavage of the (1-&gt;4)-beta-glycosidic linkage between N-acetylmuramic acid (MurNAc) and N-acetylglucosamine (GlcNAc) residues in peptidoglycan, from either the reducing or the non-reducing ends of the peptidoglycan chains, with concomitant formation of a 1,6-anhydrobond in the MurNAc residue.</text>
        <dbReference type="EC" id="4.2.2.n1"/>
    </reaction>
</comment>
<proteinExistence type="predicted"/>
<gene>
    <name evidence="7" type="ORF">AVDCRST_MAG62-685</name>
</gene>
<evidence type="ECO:0000256" key="1">
    <source>
        <dbReference type="ARBA" id="ARBA00001420"/>
    </source>
</evidence>
<dbReference type="GO" id="GO:0009254">
    <property type="term" value="P:peptidoglycan turnover"/>
    <property type="evidence" value="ECO:0007669"/>
    <property type="project" value="InterPro"/>
</dbReference>
<dbReference type="GO" id="GO:0008933">
    <property type="term" value="F:peptidoglycan lytic transglycosylase activity"/>
    <property type="evidence" value="ECO:0007669"/>
    <property type="project" value="TreeGrafter"/>
</dbReference>
<dbReference type="EC" id="4.2.2.n1" evidence="2"/>
<dbReference type="PIRSF" id="PIRSF019422">
    <property type="entry name" value="MltA"/>
    <property type="match status" value="1"/>
</dbReference>
<dbReference type="GO" id="GO:0019867">
    <property type="term" value="C:outer membrane"/>
    <property type="evidence" value="ECO:0007669"/>
    <property type="project" value="InterPro"/>
</dbReference>
<evidence type="ECO:0000256" key="5">
    <source>
        <dbReference type="ARBA" id="ARBA00030918"/>
    </source>
</evidence>
<dbReference type="AlphaFoldDB" id="A0A6J4T552"/>
<reference evidence="7" key="1">
    <citation type="submission" date="2020-02" db="EMBL/GenBank/DDBJ databases">
        <authorList>
            <person name="Meier V. D."/>
        </authorList>
    </citation>
    <scope>NUCLEOTIDE SEQUENCE</scope>
    <source>
        <strain evidence="7">AVDCRST_MAG62</strain>
    </source>
</reference>
<dbReference type="GO" id="GO:0071555">
    <property type="term" value="P:cell wall organization"/>
    <property type="evidence" value="ECO:0007669"/>
    <property type="project" value="UniProtKB-KW"/>
</dbReference>
<dbReference type="InterPro" id="IPR005300">
    <property type="entry name" value="MltA_B"/>
</dbReference>
<dbReference type="InterPro" id="IPR026044">
    <property type="entry name" value="MltA"/>
</dbReference>
<evidence type="ECO:0000256" key="3">
    <source>
        <dbReference type="ARBA" id="ARBA00023239"/>
    </source>
</evidence>
<evidence type="ECO:0000256" key="2">
    <source>
        <dbReference type="ARBA" id="ARBA00012587"/>
    </source>
</evidence>